<evidence type="ECO:0000313" key="3">
    <source>
        <dbReference type="EnsemblMetazoa" id="CLYHEMP018309.2"/>
    </source>
</evidence>
<evidence type="ECO:0000259" key="2">
    <source>
        <dbReference type="PROSITE" id="PS50948"/>
    </source>
</evidence>
<protein>
    <recommendedName>
        <fullName evidence="2">Apple domain-containing protein</fullName>
    </recommendedName>
</protein>
<dbReference type="InterPro" id="IPR003609">
    <property type="entry name" value="Pan_app"/>
</dbReference>
<keyword evidence="4" id="KW-1185">Reference proteome</keyword>
<feature type="domain" description="Apple" evidence="2">
    <location>
        <begin position="24"/>
        <end position="106"/>
    </location>
</feature>
<dbReference type="AlphaFoldDB" id="A0A7M6DNM1"/>
<evidence type="ECO:0000313" key="4">
    <source>
        <dbReference type="Proteomes" id="UP000594262"/>
    </source>
</evidence>
<dbReference type="Gene3D" id="3.50.4.10">
    <property type="entry name" value="Hepatocyte Growth Factor"/>
    <property type="match status" value="1"/>
</dbReference>
<dbReference type="SUPFAM" id="SSF57414">
    <property type="entry name" value="Hairpin loop containing domain-like"/>
    <property type="match status" value="1"/>
</dbReference>
<dbReference type="Pfam" id="PF00024">
    <property type="entry name" value="PAN_1"/>
    <property type="match status" value="1"/>
</dbReference>
<sequence length="284" mass="32405">MNLSIMLLWSIVVQFLLFYPAQGVYGGFKFTKTLKNRKLSGFKHLFQSDVRSGGKCAMLCSGDKKCHSVNYHQENTECMLNFEVVGNNVEENLEVEDGWVYYEKSEDTEPIVAKTSSKFDYTGVAFRAKKNNLVHIIPFIGKEFTFEFNFTYFTTDSSVEYSCALLCTTFSAWTERYPAIWIMPGGLVQFEVSYDVEQTKPTKTLIAKNKVREPNQKYNMLVSSTYDSTSGKYKFIFKVDGVIETSTTVSDVPEFQNLKCYVGDPGHTPSYAVIEDFKFKPEGQ</sequence>
<feature type="chain" id="PRO_5029796085" description="Apple domain-containing protein" evidence="1">
    <location>
        <begin position="24"/>
        <end position="284"/>
    </location>
</feature>
<proteinExistence type="predicted"/>
<dbReference type="EnsemblMetazoa" id="CLYHEMT018309.2">
    <property type="protein sequence ID" value="CLYHEMP018309.2"/>
    <property type="gene ID" value="CLYHEMG018309"/>
</dbReference>
<keyword evidence="1" id="KW-0732">Signal</keyword>
<dbReference type="PROSITE" id="PS50948">
    <property type="entry name" value="PAN"/>
    <property type="match status" value="1"/>
</dbReference>
<accession>A0A7M6DNM1</accession>
<dbReference type="Proteomes" id="UP000594262">
    <property type="component" value="Unplaced"/>
</dbReference>
<feature type="signal peptide" evidence="1">
    <location>
        <begin position="1"/>
        <end position="23"/>
    </location>
</feature>
<reference evidence="3" key="1">
    <citation type="submission" date="2021-01" db="UniProtKB">
        <authorList>
            <consortium name="EnsemblMetazoa"/>
        </authorList>
    </citation>
    <scope>IDENTIFICATION</scope>
</reference>
<organism evidence="3 4">
    <name type="scientific">Clytia hemisphaerica</name>
    <dbReference type="NCBI Taxonomy" id="252671"/>
    <lineage>
        <taxon>Eukaryota</taxon>
        <taxon>Metazoa</taxon>
        <taxon>Cnidaria</taxon>
        <taxon>Hydrozoa</taxon>
        <taxon>Hydroidolina</taxon>
        <taxon>Leptothecata</taxon>
        <taxon>Obeliida</taxon>
        <taxon>Clytiidae</taxon>
        <taxon>Clytia</taxon>
    </lineage>
</organism>
<dbReference type="GeneID" id="136814852"/>
<evidence type="ECO:0000256" key="1">
    <source>
        <dbReference type="SAM" id="SignalP"/>
    </source>
</evidence>
<dbReference type="RefSeq" id="XP_066927380.1">
    <property type="nucleotide sequence ID" value="XM_067071279.1"/>
</dbReference>
<name>A0A7M6DNM1_9CNID</name>